<keyword evidence="2" id="KW-1185">Reference proteome</keyword>
<dbReference type="EMBL" id="JBHSEF010000009">
    <property type="protein sequence ID" value="MFC4353814.1"/>
    <property type="molecule type" value="Genomic_DNA"/>
</dbReference>
<evidence type="ECO:0000313" key="2">
    <source>
        <dbReference type="Proteomes" id="UP001595733"/>
    </source>
</evidence>
<comment type="caution">
    <text evidence="1">The sequence shown here is derived from an EMBL/GenBank/DDBJ whole genome shotgun (WGS) entry which is preliminary data.</text>
</comment>
<reference evidence="2" key="1">
    <citation type="journal article" date="2019" name="Int. J. Syst. Evol. Microbiol.">
        <title>The Global Catalogue of Microorganisms (GCM) 10K type strain sequencing project: providing services to taxonomists for standard genome sequencing and annotation.</title>
        <authorList>
            <consortium name="The Broad Institute Genomics Platform"/>
            <consortium name="The Broad Institute Genome Sequencing Center for Infectious Disease"/>
            <person name="Wu L."/>
            <person name="Ma J."/>
        </authorList>
    </citation>
    <scope>NUCLEOTIDE SEQUENCE [LARGE SCALE GENOMIC DNA]</scope>
    <source>
        <strain evidence="2">CCUG 50353</strain>
    </source>
</reference>
<dbReference type="RefSeq" id="WP_378139584.1">
    <property type="nucleotide sequence ID" value="NZ_JBHSEF010000009.1"/>
</dbReference>
<proteinExistence type="predicted"/>
<accession>A0ABV8US35</accession>
<sequence>MKYGSILWVIWLSLFLTACSEAEVESPEHLEEIYLVAFDVLMAEDTALNSGMEFIAIDFSSHDELTSQQKEMIFMDLESAYDVEILEATREELEDAGRFDPNTKVLDGVVLQLEEVDFKRNGDVYFKGSKYSAGDGAIGMEGIVTYDKGIWKAKDVEMIWIS</sequence>
<gene>
    <name evidence="1" type="ORF">ACFO0S_01875</name>
</gene>
<organism evidence="1 2">
    <name type="scientific">Chryseomicrobium palamuruense</name>
    <dbReference type="NCBI Taxonomy" id="682973"/>
    <lineage>
        <taxon>Bacteria</taxon>
        <taxon>Bacillati</taxon>
        <taxon>Bacillota</taxon>
        <taxon>Bacilli</taxon>
        <taxon>Bacillales</taxon>
        <taxon>Caryophanaceae</taxon>
        <taxon>Chryseomicrobium</taxon>
    </lineage>
</organism>
<name>A0ABV8US35_9BACL</name>
<protein>
    <submittedName>
        <fullName evidence="1">Peptide ABC transporter substrate-binding protein</fullName>
    </submittedName>
</protein>
<dbReference type="PROSITE" id="PS51257">
    <property type="entry name" value="PROKAR_LIPOPROTEIN"/>
    <property type="match status" value="1"/>
</dbReference>
<evidence type="ECO:0000313" key="1">
    <source>
        <dbReference type="EMBL" id="MFC4353814.1"/>
    </source>
</evidence>
<dbReference type="Proteomes" id="UP001595733">
    <property type="component" value="Unassembled WGS sequence"/>
</dbReference>